<dbReference type="AlphaFoldDB" id="D3HTI7"/>
<protein>
    <submittedName>
        <fullName evidence="1">Legionella vir region protein</fullName>
    </submittedName>
</protein>
<evidence type="ECO:0000313" key="2">
    <source>
        <dbReference type="Proteomes" id="UP000001060"/>
    </source>
</evidence>
<reference evidence="1 2" key="1">
    <citation type="journal article" date="2010" name="PLoS Genet.">
        <title>Analysis of the Legionella longbeachae genome and transcriptome uncovers unique strategies to cause Legionnaires' disease.</title>
        <authorList>
            <person name="Cazalet C."/>
            <person name="Gomez-Valero L."/>
            <person name="Rusniok C."/>
            <person name="Lomma M."/>
            <person name="Dervins-Ravault D."/>
            <person name="Newton H."/>
            <person name="Sansom F."/>
            <person name="Jarraud S."/>
            <person name="Zidane N."/>
            <person name="Ma L."/>
            <person name="Bouchier C."/>
            <person name="Etienne J."/>
            <person name="Hartland E."/>
            <person name="Buchrieser C."/>
        </authorList>
    </citation>
    <scope>NUCLEOTIDE SEQUENCE [LARGE SCALE GENOMIC DNA]</scope>
    <source>
        <strain evidence="1 2">NSW150</strain>
    </source>
</reference>
<dbReference type="Proteomes" id="UP000001060">
    <property type="component" value="Chromosome"/>
</dbReference>
<sequence>MKNIGTIINMNQQKICSGTQTKNIMSQKETILSTSTKIDHQSKLIDTLFSKFAAFYGHLWRSQFKSEGFLEFAKREWQEGLSGFNEHIINKAIMQCREYYELPPSLPQMIACCRAIKKRNNFYVVEKEHIQAKQEIVLAQLTKCKEILNQK</sequence>
<dbReference type="EMBL" id="FN650140">
    <property type="protein sequence ID" value="CBJ12229.1"/>
    <property type="molecule type" value="Genomic_DNA"/>
</dbReference>
<evidence type="ECO:0000313" key="1">
    <source>
        <dbReference type="EMBL" id="CBJ12229.1"/>
    </source>
</evidence>
<organism evidence="1 2">
    <name type="scientific">Legionella longbeachae serogroup 1 (strain NSW150)</name>
    <dbReference type="NCBI Taxonomy" id="661367"/>
    <lineage>
        <taxon>Bacteria</taxon>
        <taxon>Pseudomonadati</taxon>
        <taxon>Pseudomonadota</taxon>
        <taxon>Gammaproteobacteria</taxon>
        <taxon>Legionellales</taxon>
        <taxon>Legionellaceae</taxon>
        <taxon>Legionella</taxon>
    </lineage>
</organism>
<gene>
    <name evidence="1" type="primary">lvrB</name>
    <name evidence="1" type="ordered locus">LLO_1851</name>
</gene>
<accession>D3HTI7</accession>
<proteinExistence type="predicted"/>
<name>D3HTI7_LEGLN</name>
<keyword evidence="2" id="KW-1185">Reference proteome</keyword>
<dbReference type="HOGENOM" id="CLU_132593_0_0_6"/>
<dbReference type="KEGG" id="llo:LLO_1851"/>
<dbReference type="eggNOG" id="ENOG5031E23">
    <property type="taxonomic scope" value="Bacteria"/>
</dbReference>
<dbReference type="STRING" id="661367.LLO_1851"/>